<keyword evidence="3" id="KW-0808">Transferase</keyword>
<dbReference type="STRING" id="561720.SAMN06275492_14311"/>
<keyword evidence="6" id="KW-0067">ATP-binding</keyword>
<dbReference type="InterPro" id="IPR004399">
    <property type="entry name" value="HMP/HMP-P_kinase_dom"/>
</dbReference>
<name>A0A1X7L1Y3_9BACT</name>
<keyword evidence="9" id="KW-1185">Reference proteome</keyword>
<evidence type="ECO:0000256" key="2">
    <source>
        <dbReference type="ARBA" id="ARBA00012135"/>
    </source>
</evidence>
<evidence type="ECO:0000256" key="1">
    <source>
        <dbReference type="ARBA" id="ARBA00004948"/>
    </source>
</evidence>
<dbReference type="Proteomes" id="UP000193355">
    <property type="component" value="Unassembled WGS sequence"/>
</dbReference>
<evidence type="ECO:0000313" key="8">
    <source>
        <dbReference type="EMBL" id="SMG47866.1"/>
    </source>
</evidence>
<comment type="pathway">
    <text evidence="1">Cofactor biosynthesis; thiamine diphosphate biosynthesis.</text>
</comment>
<dbReference type="AlphaFoldDB" id="A0A1X7L1Y3"/>
<dbReference type="RefSeq" id="WP_085545528.1">
    <property type="nucleotide sequence ID" value="NZ_FXBB01000043.1"/>
</dbReference>
<dbReference type="Gene3D" id="3.40.1190.20">
    <property type="match status" value="1"/>
</dbReference>
<evidence type="ECO:0000256" key="6">
    <source>
        <dbReference type="ARBA" id="ARBA00022840"/>
    </source>
</evidence>
<dbReference type="EC" id="2.7.1.49" evidence="2"/>
<accession>A0A1X7L1Y3</accession>
<evidence type="ECO:0000256" key="5">
    <source>
        <dbReference type="ARBA" id="ARBA00022777"/>
    </source>
</evidence>
<dbReference type="Pfam" id="PF08543">
    <property type="entry name" value="Phos_pyr_kin"/>
    <property type="match status" value="1"/>
</dbReference>
<proteinExistence type="predicted"/>
<protein>
    <recommendedName>
        <fullName evidence="2">hydroxymethylpyrimidine kinase</fullName>
        <ecNumber evidence="2">2.7.1.49</ecNumber>
    </recommendedName>
</protein>
<dbReference type="GO" id="GO:0005829">
    <property type="term" value="C:cytosol"/>
    <property type="evidence" value="ECO:0007669"/>
    <property type="project" value="TreeGrafter"/>
</dbReference>
<evidence type="ECO:0000259" key="7">
    <source>
        <dbReference type="Pfam" id="PF08543"/>
    </source>
</evidence>
<dbReference type="GO" id="GO:0009228">
    <property type="term" value="P:thiamine biosynthetic process"/>
    <property type="evidence" value="ECO:0007669"/>
    <property type="project" value="InterPro"/>
</dbReference>
<dbReference type="InterPro" id="IPR029056">
    <property type="entry name" value="Ribokinase-like"/>
</dbReference>
<dbReference type="InterPro" id="IPR013749">
    <property type="entry name" value="PM/HMP-P_kinase-1"/>
</dbReference>
<reference evidence="9" key="1">
    <citation type="submission" date="2017-04" db="EMBL/GenBank/DDBJ databases">
        <authorList>
            <person name="Varghese N."/>
            <person name="Submissions S."/>
        </authorList>
    </citation>
    <scope>NUCLEOTIDE SEQUENCE [LARGE SCALE GENOMIC DNA]</scope>
    <source>
        <strain evidence="9">USBA 82</strain>
    </source>
</reference>
<dbReference type="SUPFAM" id="SSF53613">
    <property type="entry name" value="Ribokinase-like"/>
    <property type="match status" value="1"/>
</dbReference>
<dbReference type="CDD" id="cd01169">
    <property type="entry name" value="HMPP_kinase"/>
    <property type="match status" value="1"/>
</dbReference>
<keyword evidence="4" id="KW-0547">Nucleotide-binding</keyword>
<evidence type="ECO:0000256" key="4">
    <source>
        <dbReference type="ARBA" id="ARBA00022741"/>
    </source>
</evidence>
<dbReference type="PANTHER" id="PTHR20858">
    <property type="entry name" value="PHOSPHOMETHYLPYRIMIDINE KINASE"/>
    <property type="match status" value="1"/>
</dbReference>
<dbReference type="FunFam" id="3.40.1190.20:FF:000003">
    <property type="entry name" value="Phosphomethylpyrimidine kinase ThiD"/>
    <property type="match status" value="1"/>
</dbReference>
<dbReference type="GO" id="GO:0008972">
    <property type="term" value="F:phosphomethylpyrimidine kinase activity"/>
    <property type="evidence" value="ECO:0007669"/>
    <property type="project" value="InterPro"/>
</dbReference>
<gene>
    <name evidence="8" type="ORF">SAMN06275492_14311</name>
</gene>
<sequence>MSIYRGLAMTVAGSDSGGGAGIQADLKTFAALKVFGTSAITAITVQNSLGVHGVHTVPPEIVIDQMKAVLSDFNIGAVKTGMLGNSETIEAVCEGIRSWPVDKLVVDPVMVAQSGDSLLEDSAVRAIKEQLLPLALLVTPNVPEAEKLTGLSISDVQGMIHAASAIGEMGPKGVLVKGGHLSGETMNDVLWISGKSITLSSPRIETENNHGTGCTLSAAITAELAAGCDLKEAVERGRAYLRLALENGFKPGKGYGPTGHCVTADWL</sequence>
<dbReference type="GO" id="GO:0008902">
    <property type="term" value="F:hydroxymethylpyrimidine kinase activity"/>
    <property type="evidence" value="ECO:0007669"/>
    <property type="project" value="UniProtKB-EC"/>
</dbReference>
<evidence type="ECO:0000313" key="9">
    <source>
        <dbReference type="Proteomes" id="UP000193355"/>
    </source>
</evidence>
<dbReference type="NCBIfam" id="TIGR00097">
    <property type="entry name" value="HMP-P_kinase"/>
    <property type="match status" value="1"/>
</dbReference>
<feature type="domain" description="Pyridoxamine kinase/Phosphomethylpyrimidine kinase" evidence="7">
    <location>
        <begin position="15"/>
        <end position="258"/>
    </location>
</feature>
<dbReference type="EMBL" id="FXBB01000043">
    <property type="protein sequence ID" value="SMG47866.1"/>
    <property type="molecule type" value="Genomic_DNA"/>
</dbReference>
<organism evidence="8 9">
    <name type="scientific">Dethiosulfovibrio salsuginis</name>
    <dbReference type="NCBI Taxonomy" id="561720"/>
    <lineage>
        <taxon>Bacteria</taxon>
        <taxon>Thermotogati</taxon>
        <taxon>Synergistota</taxon>
        <taxon>Synergistia</taxon>
        <taxon>Synergistales</taxon>
        <taxon>Dethiosulfovibrionaceae</taxon>
        <taxon>Dethiosulfovibrio</taxon>
    </lineage>
</organism>
<evidence type="ECO:0000256" key="3">
    <source>
        <dbReference type="ARBA" id="ARBA00022679"/>
    </source>
</evidence>
<keyword evidence="5 8" id="KW-0418">Kinase</keyword>
<dbReference type="PANTHER" id="PTHR20858:SF17">
    <property type="entry name" value="HYDROXYMETHYLPYRIMIDINE_PHOSPHOMETHYLPYRIMIDINE KINASE THI20-RELATED"/>
    <property type="match status" value="1"/>
</dbReference>
<dbReference type="GO" id="GO:0005524">
    <property type="term" value="F:ATP binding"/>
    <property type="evidence" value="ECO:0007669"/>
    <property type="project" value="UniProtKB-KW"/>
</dbReference>